<proteinExistence type="predicted"/>
<organism evidence="1 2">
    <name type="scientific">Streptomyces triticagri</name>
    <dbReference type="NCBI Taxonomy" id="2293568"/>
    <lineage>
        <taxon>Bacteria</taxon>
        <taxon>Bacillati</taxon>
        <taxon>Actinomycetota</taxon>
        <taxon>Actinomycetes</taxon>
        <taxon>Kitasatosporales</taxon>
        <taxon>Streptomycetaceae</taxon>
        <taxon>Streptomyces</taxon>
    </lineage>
</organism>
<sequence>MSIKVTTHRLFGHRSVLRAIQDAAPLAADLVRTSVPGRLPHTEIILTTPSGVTDLTIRAAEQALGRRITPQARAEAEREMRRNDRRNYGSTVLARRGTVVILLNARKLTDPQHLGATLVHELVHAMQFTRPGIHDLLVKGLRNNYGIEPLSRRDVRAYERQLDAHEEEAYRMEAALAPRLAHRLAA</sequence>
<dbReference type="EMBL" id="QUAK01000212">
    <property type="protein sequence ID" value="RFU83276.1"/>
    <property type="molecule type" value="Genomic_DNA"/>
</dbReference>
<comment type="caution">
    <text evidence="1">The sequence shown here is derived from an EMBL/GenBank/DDBJ whole genome shotgun (WGS) entry which is preliminary data.</text>
</comment>
<dbReference type="Proteomes" id="UP000263094">
    <property type="component" value="Unassembled WGS sequence"/>
</dbReference>
<protein>
    <submittedName>
        <fullName evidence="1">Uncharacterized protein</fullName>
    </submittedName>
</protein>
<gene>
    <name evidence="1" type="ORF">DY218_28635</name>
</gene>
<dbReference type="RefSeq" id="WP_128559032.1">
    <property type="nucleotide sequence ID" value="NZ_QUAK01000212.1"/>
</dbReference>
<accession>A0A372LXA2</accession>
<keyword evidence="2" id="KW-1185">Reference proteome</keyword>
<dbReference type="OrthoDB" id="4217694at2"/>
<dbReference type="AlphaFoldDB" id="A0A372LXA2"/>
<evidence type="ECO:0000313" key="2">
    <source>
        <dbReference type="Proteomes" id="UP000263094"/>
    </source>
</evidence>
<name>A0A372LXA2_9ACTN</name>
<evidence type="ECO:0000313" key="1">
    <source>
        <dbReference type="EMBL" id="RFU83276.1"/>
    </source>
</evidence>
<reference evidence="1 2" key="1">
    <citation type="submission" date="2018-08" db="EMBL/GenBank/DDBJ databases">
        <title>Isolation, diversity and antifungal activity of Actinobacteria from wheat.</title>
        <authorList>
            <person name="Han C."/>
        </authorList>
    </citation>
    <scope>NUCLEOTIDE SEQUENCE [LARGE SCALE GENOMIC DNA]</scope>
    <source>
        <strain evidence="1 2">NEAU-YY421</strain>
    </source>
</reference>